<dbReference type="PROSITE" id="PS51257">
    <property type="entry name" value="PROKAR_LIPOPROTEIN"/>
    <property type="match status" value="1"/>
</dbReference>
<dbReference type="InterPro" id="IPR009468">
    <property type="entry name" value="DUF1090"/>
</dbReference>
<feature type="chain" id="PRO_5014807810" evidence="2">
    <location>
        <begin position="23"/>
        <end position="124"/>
    </location>
</feature>
<accession>A0A2N5E8W9</accession>
<sequence length="124" mass="13658">MMTFRAPLTLFVSLSLFSAACAAAPVETCESKAQAIEQQMAHAREQGNRNRLDGLQKALTQIKANCTAQSLADEKADKVKEKQQEVAERQQDLKEAQASGDKEKIAVRQKKLEEAIAELREAGQ</sequence>
<keyword evidence="2" id="KW-0732">Signal</keyword>
<feature type="signal peptide" evidence="2">
    <location>
        <begin position="1"/>
        <end position="22"/>
    </location>
</feature>
<dbReference type="RefSeq" id="WP_101823230.1">
    <property type="nucleotide sequence ID" value="NZ_PJZH01000003.1"/>
</dbReference>
<comment type="caution">
    <text evidence="3">The sequence shown here is derived from an EMBL/GenBank/DDBJ whole genome shotgun (WGS) entry which is preliminary data.</text>
</comment>
<dbReference type="EMBL" id="PJZH01000003">
    <property type="protein sequence ID" value="PLR38355.1"/>
    <property type="molecule type" value="Genomic_DNA"/>
</dbReference>
<organism evidence="3 4">
    <name type="scientific">Chimaeribacter coloradensis</name>
    <dbReference type="NCBI Taxonomy" id="2060068"/>
    <lineage>
        <taxon>Bacteria</taxon>
        <taxon>Pseudomonadati</taxon>
        <taxon>Pseudomonadota</taxon>
        <taxon>Gammaproteobacteria</taxon>
        <taxon>Enterobacterales</taxon>
        <taxon>Yersiniaceae</taxon>
        <taxon>Chimaeribacter</taxon>
    </lineage>
</organism>
<dbReference type="AlphaFoldDB" id="A0A2N5E8W9"/>
<dbReference type="Proteomes" id="UP000234503">
    <property type="component" value="Unassembled WGS sequence"/>
</dbReference>
<dbReference type="Pfam" id="PF06476">
    <property type="entry name" value="DUF1090"/>
    <property type="match status" value="1"/>
</dbReference>
<reference evidence="3 4" key="1">
    <citation type="submission" date="2017-12" db="EMBL/GenBank/DDBJ databases">
        <title>Characterization of six clinical isolates of Enterochimera gen. nov., a novel genus of the Yersiniaciae family and the three species Enterochimera arupensis sp. nov., Enterochimera coloradensis sp. nov, and Enterochimera californica sp. nov.</title>
        <authorList>
            <person name="Rossi A."/>
            <person name="Fisher M."/>
        </authorList>
    </citation>
    <scope>NUCLEOTIDE SEQUENCE [LARGE SCALE GENOMIC DNA]</scope>
    <source>
        <strain evidence="4">2016-Iso4</strain>
    </source>
</reference>
<evidence type="ECO:0000256" key="1">
    <source>
        <dbReference type="SAM" id="MobiDB-lite"/>
    </source>
</evidence>
<dbReference type="OrthoDB" id="8689941at2"/>
<evidence type="ECO:0000256" key="2">
    <source>
        <dbReference type="SAM" id="SignalP"/>
    </source>
</evidence>
<name>A0A2N5E8W9_9GAMM</name>
<evidence type="ECO:0000313" key="3">
    <source>
        <dbReference type="EMBL" id="PLR38355.1"/>
    </source>
</evidence>
<protein>
    <submittedName>
        <fullName evidence="3">DUF1090 domain-containing protein</fullName>
    </submittedName>
</protein>
<feature type="region of interest" description="Disordered" evidence="1">
    <location>
        <begin position="72"/>
        <end position="105"/>
    </location>
</feature>
<evidence type="ECO:0000313" key="4">
    <source>
        <dbReference type="Proteomes" id="UP000234503"/>
    </source>
</evidence>
<keyword evidence="4" id="KW-1185">Reference proteome</keyword>
<proteinExistence type="predicted"/>
<gene>
    <name evidence="3" type="ORF">CYR32_04980</name>
</gene>